<accession>A0ABQ6ZKM5</accession>
<evidence type="ECO:0000313" key="1">
    <source>
        <dbReference type="EMBL" id="KAF1726748.1"/>
    </source>
</evidence>
<protein>
    <submittedName>
        <fullName evidence="1">Uncharacterized protein</fullName>
    </submittedName>
</protein>
<keyword evidence="2" id="KW-1185">Reference proteome</keyword>
<gene>
    <name evidence="1" type="ORF">CSC78_04140</name>
</gene>
<comment type="caution">
    <text evidence="1">The sequence shown here is derived from an EMBL/GenBank/DDBJ whole genome shotgun (WGS) entry which is preliminary data.</text>
</comment>
<evidence type="ECO:0000313" key="2">
    <source>
        <dbReference type="Proteomes" id="UP000781710"/>
    </source>
</evidence>
<proteinExistence type="predicted"/>
<dbReference type="EMBL" id="PDWW01000003">
    <property type="protein sequence ID" value="KAF1726748.1"/>
    <property type="molecule type" value="Genomic_DNA"/>
</dbReference>
<reference evidence="1 2" key="1">
    <citation type="submission" date="2017-10" db="EMBL/GenBank/DDBJ databases">
        <title>Whole genome sequencing of members of genus Pseudoxanthomonas.</title>
        <authorList>
            <person name="Kumar S."/>
            <person name="Bansal K."/>
            <person name="Kaur A."/>
            <person name="Patil P."/>
            <person name="Sharma S."/>
            <person name="Patil P.B."/>
        </authorList>
    </citation>
    <scope>NUCLEOTIDE SEQUENCE [LARGE SCALE GENOMIC DNA]</scope>
    <source>
        <strain evidence="1 2">DSM 17109</strain>
    </source>
</reference>
<organism evidence="1 2">
    <name type="scientific">Pseudoxanthomonas japonensis</name>
    <dbReference type="NCBI Taxonomy" id="69284"/>
    <lineage>
        <taxon>Bacteria</taxon>
        <taxon>Pseudomonadati</taxon>
        <taxon>Pseudomonadota</taxon>
        <taxon>Gammaproteobacteria</taxon>
        <taxon>Lysobacterales</taxon>
        <taxon>Lysobacteraceae</taxon>
        <taxon>Pseudoxanthomonas</taxon>
    </lineage>
</organism>
<name>A0ABQ6ZKM5_9GAMM</name>
<sequence>MAMMMTVAALLPLRSGAVDRGKQVMVSQSEPAARLLDTVENAIWAADGQAADKPVYVLYSTECAWSKRLYDDTRGLAGKVQLRWIPVAGGTAGSVVAARDAASIAGAFGGRGPRVVDVAAAQRGLAYNQGVMDSINYQMRPYDRSSTFAFPTLVYRTSKGVKLVAGNPRNLAALPGEVLPQPATMPTPSGVALSSHPLSLVNSRNLPKWSHRQARPVVFHAAPSPQAPPIDDLDKDLLVPVSGIVGTTGWIEVAPWGPGKRKAYVHDPVMARMATLEFRVRPQGGQWQARDTVQVREFPDAEAPVLETLGPGERYQRRGVVERGGDVWEQIVLYADGTPGYVRR</sequence>
<dbReference type="Proteomes" id="UP000781710">
    <property type="component" value="Unassembled WGS sequence"/>
</dbReference>